<proteinExistence type="predicted"/>
<dbReference type="AlphaFoldDB" id="A0A382TZI8"/>
<organism evidence="1">
    <name type="scientific">marine metagenome</name>
    <dbReference type="NCBI Taxonomy" id="408172"/>
    <lineage>
        <taxon>unclassified sequences</taxon>
        <taxon>metagenomes</taxon>
        <taxon>ecological metagenomes</taxon>
    </lineage>
</organism>
<accession>A0A382TZI8</accession>
<evidence type="ECO:0000313" key="1">
    <source>
        <dbReference type="EMBL" id="SVD26911.1"/>
    </source>
</evidence>
<reference evidence="1" key="1">
    <citation type="submission" date="2018-05" db="EMBL/GenBank/DDBJ databases">
        <authorList>
            <person name="Lanie J.A."/>
            <person name="Ng W.-L."/>
            <person name="Kazmierczak K.M."/>
            <person name="Andrzejewski T.M."/>
            <person name="Davidsen T.M."/>
            <person name="Wayne K.J."/>
            <person name="Tettelin H."/>
            <person name="Glass J.I."/>
            <person name="Rusch D."/>
            <person name="Podicherti R."/>
            <person name="Tsui H.-C.T."/>
            <person name="Winkler M.E."/>
        </authorList>
    </citation>
    <scope>NUCLEOTIDE SEQUENCE</scope>
</reference>
<protein>
    <submittedName>
        <fullName evidence="1">Uncharacterized protein</fullName>
    </submittedName>
</protein>
<sequence>FAAAALMQASTILGKYVEAAPLGGGNVDDLIGGIVSSIRMGEDGQISLLVGGREVDASLVKTVSEPPVANTSGTEM</sequence>
<name>A0A382TZI8_9ZZZZ</name>
<dbReference type="EMBL" id="UINC01140012">
    <property type="protein sequence ID" value="SVD26911.1"/>
    <property type="molecule type" value="Genomic_DNA"/>
</dbReference>
<gene>
    <name evidence="1" type="ORF">METZ01_LOCUS379765</name>
</gene>
<feature type="non-terminal residue" evidence="1">
    <location>
        <position position="1"/>
    </location>
</feature>